<feature type="transmembrane region" description="Helical" evidence="1">
    <location>
        <begin position="192"/>
        <end position="211"/>
    </location>
</feature>
<protein>
    <recommendedName>
        <fullName evidence="4">DUF998 domain-containing protein</fullName>
    </recommendedName>
</protein>
<dbReference type="AlphaFoldDB" id="A0A239A5W9"/>
<keyword evidence="1" id="KW-0812">Transmembrane</keyword>
<evidence type="ECO:0000313" key="3">
    <source>
        <dbReference type="Proteomes" id="UP000198386"/>
    </source>
</evidence>
<proteinExistence type="predicted"/>
<feature type="transmembrane region" description="Helical" evidence="1">
    <location>
        <begin position="58"/>
        <end position="82"/>
    </location>
</feature>
<dbReference type="Proteomes" id="UP000198386">
    <property type="component" value="Unassembled WGS sequence"/>
</dbReference>
<keyword evidence="1" id="KW-1133">Transmembrane helix</keyword>
<gene>
    <name evidence="2" type="ORF">SAMN04488107_0549</name>
</gene>
<dbReference type="RefSeq" id="WP_089402319.1">
    <property type="nucleotide sequence ID" value="NZ_FZOH01000001.1"/>
</dbReference>
<accession>A0A239A5W9</accession>
<keyword evidence="3" id="KW-1185">Reference proteome</keyword>
<organism evidence="2 3">
    <name type="scientific">Geodermatophilus saharensis</name>
    <dbReference type="NCBI Taxonomy" id="1137994"/>
    <lineage>
        <taxon>Bacteria</taxon>
        <taxon>Bacillati</taxon>
        <taxon>Actinomycetota</taxon>
        <taxon>Actinomycetes</taxon>
        <taxon>Geodermatophilales</taxon>
        <taxon>Geodermatophilaceae</taxon>
        <taxon>Geodermatophilus</taxon>
    </lineage>
</organism>
<feature type="transmembrane region" description="Helical" evidence="1">
    <location>
        <begin position="18"/>
        <end position="38"/>
    </location>
</feature>
<dbReference type="EMBL" id="FZOH01000001">
    <property type="protein sequence ID" value="SNR90454.1"/>
    <property type="molecule type" value="Genomic_DNA"/>
</dbReference>
<feature type="transmembrane region" description="Helical" evidence="1">
    <location>
        <begin position="94"/>
        <end position="118"/>
    </location>
</feature>
<evidence type="ECO:0000313" key="2">
    <source>
        <dbReference type="EMBL" id="SNR90454.1"/>
    </source>
</evidence>
<feature type="transmembrane region" description="Helical" evidence="1">
    <location>
        <begin position="167"/>
        <end position="186"/>
    </location>
</feature>
<evidence type="ECO:0000256" key="1">
    <source>
        <dbReference type="SAM" id="Phobius"/>
    </source>
</evidence>
<name>A0A239A5W9_9ACTN</name>
<reference evidence="3" key="1">
    <citation type="submission" date="2017-06" db="EMBL/GenBank/DDBJ databases">
        <authorList>
            <person name="Varghese N."/>
            <person name="Submissions S."/>
        </authorList>
    </citation>
    <scope>NUCLEOTIDE SEQUENCE [LARGE SCALE GENOMIC DNA]</scope>
    <source>
        <strain evidence="3">DSM 45423</strain>
    </source>
</reference>
<keyword evidence="1" id="KW-0472">Membrane</keyword>
<feature type="transmembrane region" description="Helical" evidence="1">
    <location>
        <begin position="138"/>
        <end position="160"/>
    </location>
</feature>
<evidence type="ECO:0008006" key="4">
    <source>
        <dbReference type="Google" id="ProtNLM"/>
    </source>
</evidence>
<sequence>MSTTVPTPAAVRSPSAPAVAATAYVLSWVAGLLLAPAAPGHDAPPAEIAGFYAEHGSAVVSSALLVHGTAGLALAGLAVGIARVTAVHGGLRRAVVGIGLGAAVLSLLQFALAVAAVVGQHAATTSRTLLLAIDSVDVLKIALLAAFAAVATTAAARAGAAPRWLRLTAAVLVPLLLVGSAALGGVDALTPVLEVSLVLLLAWAAAVGHLVSRSARSHTPSSTA</sequence>